<accession>A0AAV7RL18</accession>
<dbReference type="Proteomes" id="UP001066276">
    <property type="component" value="Chromosome 5"/>
</dbReference>
<sequence length="169" mass="19369">MAKVKTSKGLKSPRMTIRPVVEQGNPLQQTSMEHLLQDHTEKFAEHLTAFSILKACLEPKLGTLVTDIGFLREGHKKLKNRVQDTETELAAVRPSVVEHHQQIESLQKEVAMLRARWMMQRYAPGGKTFKVVGLPKRVKELSIDIYLETWLIENTEGQYIQVIFCRDST</sequence>
<proteinExistence type="predicted"/>
<organism evidence="1 2">
    <name type="scientific">Pleurodeles waltl</name>
    <name type="common">Iberian ribbed newt</name>
    <dbReference type="NCBI Taxonomy" id="8319"/>
    <lineage>
        <taxon>Eukaryota</taxon>
        <taxon>Metazoa</taxon>
        <taxon>Chordata</taxon>
        <taxon>Craniata</taxon>
        <taxon>Vertebrata</taxon>
        <taxon>Euteleostomi</taxon>
        <taxon>Amphibia</taxon>
        <taxon>Batrachia</taxon>
        <taxon>Caudata</taxon>
        <taxon>Salamandroidea</taxon>
        <taxon>Salamandridae</taxon>
        <taxon>Pleurodelinae</taxon>
        <taxon>Pleurodeles</taxon>
    </lineage>
</organism>
<evidence type="ECO:0000313" key="1">
    <source>
        <dbReference type="EMBL" id="KAJ1153531.1"/>
    </source>
</evidence>
<comment type="caution">
    <text evidence="1">The sequence shown here is derived from an EMBL/GenBank/DDBJ whole genome shotgun (WGS) entry which is preliminary data.</text>
</comment>
<dbReference type="AlphaFoldDB" id="A0AAV7RL18"/>
<reference evidence="1" key="1">
    <citation type="journal article" date="2022" name="bioRxiv">
        <title>Sequencing and chromosome-scale assembly of the giantPleurodeles waltlgenome.</title>
        <authorList>
            <person name="Brown T."/>
            <person name="Elewa A."/>
            <person name="Iarovenko S."/>
            <person name="Subramanian E."/>
            <person name="Araus A.J."/>
            <person name="Petzold A."/>
            <person name="Susuki M."/>
            <person name="Suzuki K.-i.T."/>
            <person name="Hayashi T."/>
            <person name="Toyoda A."/>
            <person name="Oliveira C."/>
            <person name="Osipova E."/>
            <person name="Leigh N.D."/>
            <person name="Simon A."/>
            <person name="Yun M.H."/>
        </authorList>
    </citation>
    <scope>NUCLEOTIDE SEQUENCE</scope>
    <source>
        <strain evidence="1">20211129_DDA</strain>
        <tissue evidence="1">Liver</tissue>
    </source>
</reference>
<evidence type="ECO:0000313" key="2">
    <source>
        <dbReference type="Proteomes" id="UP001066276"/>
    </source>
</evidence>
<protein>
    <submittedName>
        <fullName evidence="1">Uncharacterized protein</fullName>
    </submittedName>
</protein>
<name>A0AAV7RL18_PLEWA</name>
<dbReference type="EMBL" id="JANPWB010000009">
    <property type="protein sequence ID" value="KAJ1153531.1"/>
    <property type="molecule type" value="Genomic_DNA"/>
</dbReference>
<gene>
    <name evidence="1" type="ORF">NDU88_006290</name>
</gene>
<keyword evidence="2" id="KW-1185">Reference proteome</keyword>